<gene>
    <name evidence="2" type="ORF">LCGC14_1589680</name>
</gene>
<proteinExistence type="predicted"/>
<evidence type="ECO:0000256" key="1">
    <source>
        <dbReference type="SAM" id="Phobius"/>
    </source>
</evidence>
<protein>
    <submittedName>
        <fullName evidence="2">Uncharacterized protein</fullName>
    </submittedName>
</protein>
<keyword evidence="1" id="KW-0812">Transmembrane</keyword>
<name>A0A0F9LEU6_9ZZZZ</name>
<keyword evidence="1" id="KW-1133">Transmembrane helix</keyword>
<dbReference type="AlphaFoldDB" id="A0A0F9LEU6"/>
<keyword evidence="1" id="KW-0472">Membrane</keyword>
<organism evidence="2">
    <name type="scientific">marine sediment metagenome</name>
    <dbReference type="NCBI Taxonomy" id="412755"/>
    <lineage>
        <taxon>unclassified sequences</taxon>
        <taxon>metagenomes</taxon>
        <taxon>ecological metagenomes</taxon>
    </lineage>
</organism>
<feature type="non-terminal residue" evidence="2">
    <location>
        <position position="54"/>
    </location>
</feature>
<comment type="caution">
    <text evidence="2">The sequence shown here is derived from an EMBL/GenBank/DDBJ whole genome shotgun (WGS) entry which is preliminary data.</text>
</comment>
<reference evidence="2" key="1">
    <citation type="journal article" date="2015" name="Nature">
        <title>Complex archaea that bridge the gap between prokaryotes and eukaryotes.</title>
        <authorList>
            <person name="Spang A."/>
            <person name="Saw J.H."/>
            <person name="Jorgensen S.L."/>
            <person name="Zaremba-Niedzwiedzka K."/>
            <person name="Martijn J."/>
            <person name="Lind A.E."/>
            <person name="van Eijk R."/>
            <person name="Schleper C."/>
            <person name="Guy L."/>
            <person name="Ettema T.J."/>
        </authorList>
    </citation>
    <scope>NUCLEOTIDE SEQUENCE</scope>
</reference>
<feature type="transmembrane region" description="Helical" evidence="1">
    <location>
        <begin position="32"/>
        <end position="51"/>
    </location>
</feature>
<accession>A0A0F9LEU6</accession>
<dbReference type="EMBL" id="LAZR01012603">
    <property type="protein sequence ID" value="KKM25965.1"/>
    <property type="molecule type" value="Genomic_DNA"/>
</dbReference>
<evidence type="ECO:0000313" key="2">
    <source>
        <dbReference type="EMBL" id="KKM25965.1"/>
    </source>
</evidence>
<sequence>MAEVIPGPDGGPGKLTITDRELLERLAWFTHVRWAFGGFCLMLLVVTWYVLDLR</sequence>